<reference evidence="1 2" key="1">
    <citation type="journal article" date="2016" name="Genome Announc.">
        <title>Complete Genome Sequence of Aurantimicrobium minutum Type Strain KNCT, a Planktonic Ultramicrobacterium Isolated from River Water.</title>
        <authorList>
            <person name="Nakai R."/>
            <person name="Fujisawa T."/>
            <person name="Nakamura Y."/>
            <person name="Nishide H."/>
            <person name="Uchiyama I."/>
            <person name="Baba T."/>
            <person name="Toyoda A."/>
            <person name="Fujiyama A."/>
            <person name="Naganuma T."/>
            <person name="Niki H."/>
        </authorList>
    </citation>
    <scope>NUCLEOTIDE SEQUENCE [LARGE SCALE GENOMIC DNA]</scope>
    <source>
        <strain evidence="1 2">KNC</strain>
    </source>
</reference>
<protein>
    <submittedName>
        <fullName evidence="1">Uncharacterized protein</fullName>
    </submittedName>
</protein>
<dbReference type="AlphaFoldDB" id="A0A173LYS4"/>
<dbReference type="EMBL" id="AP017457">
    <property type="protein sequence ID" value="BAU99671.1"/>
    <property type="molecule type" value="Genomic_DNA"/>
</dbReference>
<gene>
    <name evidence="1" type="ORF">AUMI_111290</name>
</gene>
<organism evidence="1 2">
    <name type="scientific">Aurantimicrobium minutum</name>
    <dbReference type="NCBI Taxonomy" id="708131"/>
    <lineage>
        <taxon>Bacteria</taxon>
        <taxon>Bacillati</taxon>
        <taxon>Actinomycetota</taxon>
        <taxon>Actinomycetes</taxon>
        <taxon>Micrococcales</taxon>
        <taxon>Microbacteriaceae</taxon>
        <taxon>Aurantimicrobium</taxon>
    </lineage>
</organism>
<dbReference type="KEGG" id="amin:AUMI_111290"/>
<dbReference type="Proteomes" id="UP000243847">
    <property type="component" value="Chromosome sequence1"/>
</dbReference>
<name>A0A173LYS4_9MICO</name>
<evidence type="ECO:0000313" key="2">
    <source>
        <dbReference type="Proteomes" id="UP000243847"/>
    </source>
</evidence>
<accession>A0A173LYS4</accession>
<sequence length="121" mass="13635">MELSEEFIAHVLFGEDSDAEKGGHLFGRKRENKTEFPPSWDEEHITLALKSVLRQPHVVSFHLPRIILQKEVDGVYIELVLRATNSGLIPHSAFPIYGAGVVQNILGQQFHLPQPNSRKGK</sequence>
<proteinExistence type="predicted"/>
<evidence type="ECO:0000313" key="1">
    <source>
        <dbReference type="EMBL" id="BAU99671.1"/>
    </source>
</evidence>